<dbReference type="InterPro" id="IPR009081">
    <property type="entry name" value="PP-bd_ACP"/>
</dbReference>
<dbReference type="Proteomes" id="UP001501095">
    <property type="component" value="Unassembled WGS sequence"/>
</dbReference>
<gene>
    <name evidence="2" type="ORF">GCM10010423_23020</name>
</gene>
<protein>
    <recommendedName>
        <fullName evidence="1">Carrier domain-containing protein</fullName>
    </recommendedName>
</protein>
<dbReference type="PROSITE" id="PS50075">
    <property type="entry name" value="CARRIER"/>
    <property type="match status" value="1"/>
</dbReference>
<proteinExistence type="predicted"/>
<accession>A0ABN3NNZ4</accession>
<feature type="domain" description="Carrier" evidence="1">
    <location>
        <begin position="6"/>
        <end position="82"/>
    </location>
</feature>
<reference evidence="2 3" key="1">
    <citation type="journal article" date="2019" name="Int. J. Syst. Evol. Microbiol.">
        <title>The Global Catalogue of Microorganisms (GCM) 10K type strain sequencing project: providing services to taxonomists for standard genome sequencing and annotation.</title>
        <authorList>
            <consortium name="The Broad Institute Genomics Platform"/>
            <consortium name="The Broad Institute Genome Sequencing Center for Infectious Disease"/>
            <person name="Wu L."/>
            <person name="Ma J."/>
        </authorList>
    </citation>
    <scope>NUCLEOTIDE SEQUENCE [LARGE SCALE GENOMIC DNA]</scope>
    <source>
        <strain evidence="2 3">JCM 6924</strain>
    </source>
</reference>
<organism evidence="2 3">
    <name type="scientific">Streptomyces levis</name>
    <dbReference type="NCBI Taxonomy" id="285566"/>
    <lineage>
        <taxon>Bacteria</taxon>
        <taxon>Bacillati</taxon>
        <taxon>Actinomycetota</taxon>
        <taxon>Actinomycetes</taxon>
        <taxon>Kitasatosporales</taxon>
        <taxon>Streptomycetaceae</taxon>
        <taxon>Streptomyces</taxon>
    </lineage>
</organism>
<name>A0ABN3NNZ4_9ACTN</name>
<dbReference type="EMBL" id="BAAATM010000008">
    <property type="protein sequence ID" value="GAA2527941.1"/>
    <property type="molecule type" value="Genomic_DNA"/>
</dbReference>
<evidence type="ECO:0000313" key="2">
    <source>
        <dbReference type="EMBL" id="GAA2527941.1"/>
    </source>
</evidence>
<dbReference type="SUPFAM" id="SSF47336">
    <property type="entry name" value="ACP-like"/>
    <property type="match status" value="1"/>
</dbReference>
<dbReference type="Gene3D" id="1.10.1200.10">
    <property type="entry name" value="ACP-like"/>
    <property type="match status" value="1"/>
</dbReference>
<dbReference type="InterPro" id="IPR036736">
    <property type="entry name" value="ACP-like_sf"/>
</dbReference>
<evidence type="ECO:0000259" key="1">
    <source>
        <dbReference type="PROSITE" id="PS50075"/>
    </source>
</evidence>
<sequence>MTAPTTAPGDLTEAVLDIVRGKFEAPQDSTATTPYEDMEFDSLVLLELAVHLSKVYGVEIGDDEILEASNVAETARLLSAKGARLAR</sequence>
<evidence type="ECO:0000313" key="3">
    <source>
        <dbReference type="Proteomes" id="UP001501095"/>
    </source>
</evidence>
<comment type="caution">
    <text evidence="2">The sequence shown here is derived from an EMBL/GenBank/DDBJ whole genome shotgun (WGS) entry which is preliminary data.</text>
</comment>
<dbReference type="RefSeq" id="WP_344536211.1">
    <property type="nucleotide sequence ID" value="NZ_BAAATM010000008.1"/>
</dbReference>
<keyword evidence="3" id="KW-1185">Reference proteome</keyword>
<dbReference type="Pfam" id="PF00550">
    <property type="entry name" value="PP-binding"/>
    <property type="match status" value="1"/>
</dbReference>